<dbReference type="EMBL" id="BBQY01000004">
    <property type="protein sequence ID" value="GBH30660.1"/>
    <property type="molecule type" value="Genomic_DNA"/>
</dbReference>
<evidence type="ECO:0000313" key="2">
    <source>
        <dbReference type="Proteomes" id="UP000290975"/>
    </source>
</evidence>
<sequence length="157" mass="17824">MLRRGFWLYVWRVETASGDEWLYVGRTGDNSSPHASAPYTRMGQHLGTMKNQNALRARLRDRGIEAEDCLAFHLIAHGPLHPEVEKAEGALHAELMSRHMPLRDEVGAYERDLAAALGEAGYQVLNTVRWRHSGDPERWALIRAAFADHFPKLRNLA</sequence>
<evidence type="ECO:0008006" key="3">
    <source>
        <dbReference type="Google" id="ProtNLM"/>
    </source>
</evidence>
<accession>A0A401J214</accession>
<evidence type="ECO:0000313" key="1">
    <source>
        <dbReference type="EMBL" id="GBH30660.1"/>
    </source>
</evidence>
<protein>
    <recommendedName>
        <fullName evidence="3">GIY-YIG domain-containing protein</fullName>
    </recommendedName>
</protein>
<comment type="caution">
    <text evidence="1">The sequence shown here is derived from an EMBL/GenBank/DDBJ whole genome shotgun (WGS) entry which is preliminary data.</text>
</comment>
<name>A0A401J214_SPHXE</name>
<keyword evidence="2" id="KW-1185">Reference proteome</keyword>
<dbReference type="AlphaFoldDB" id="A0A401J214"/>
<gene>
    <name evidence="1" type="ORF">MBESOW_P1915</name>
</gene>
<reference evidence="1 2" key="1">
    <citation type="submission" date="2014-12" db="EMBL/GenBank/DDBJ databases">
        <title>Whole genome sequencing of Sphingobium xenophagum OW59.</title>
        <authorList>
            <person name="Ohta Y."/>
            <person name="Nishi S."/>
            <person name="Hatada Y."/>
        </authorList>
    </citation>
    <scope>NUCLEOTIDE SEQUENCE [LARGE SCALE GENOMIC DNA]</scope>
    <source>
        <strain evidence="1 2">OW59</strain>
    </source>
</reference>
<dbReference type="Proteomes" id="UP000290975">
    <property type="component" value="Unassembled WGS sequence"/>
</dbReference>
<organism evidence="1 2">
    <name type="scientific">Sphingobium xenophagum</name>
    <dbReference type="NCBI Taxonomy" id="121428"/>
    <lineage>
        <taxon>Bacteria</taxon>
        <taxon>Pseudomonadati</taxon>
        <taxon>Pseudomonadota</taxon>
        <taxon>Alphaproteobacteria</taxon>
        <taxon>Sphingomonadales</taxon>
        <taxon>Sphingomonadaceae</taxon>
        <taxon>Sphingobium</taxon>
    </lineage>
</organism>
<proteinExistence type="predicted"/>